<dbReference type="InterPro" id="IPR002734">
    <property type="entry name" value="RibDG_C"/>
</dbReference>
<dbReference type="PROSITE" id="PS00903">
    <property type="entry name" value="CYT_DCMP_DEAMINASES_1"/>
    <property type="match status" value="1"/>
</dbReference>
<dbReference type="GO" id="GO:0008703">
    <property type="term" value="F:5-amino-6-(5-phosphoribosylamino)uracil reductase activity"/>
    <property type="evidence" value="ECO:0007669"/>
    <property type="project" value="UniProtKB-EC"/>
</dbReference>
<dbReference type="InterPro" id="IPR002125">
    <property type="entry name" value="CMP_dCMP_dom"/>
</dbReference>
<evidence type="ECO:0000256" key="9">
    <source>
        <dbReference type="ARBA" id="ARBA00022619"/>
    </source>
</evidence>
<evidence type="ECO:0000256" key="10">
    <source>
        <dbReference type="ARBA" id="ARBA00022723"/>
    </source>
</evidence>
<evidence type="ECO:0000259" key="19">
    <source>
        <dbReference type="PROSITE" id="PS51747"/>
    </source>
</evidence>
<comment type="function">
    <text evidence="1">Converts 2,5-diamino-6-(ribosylamino)-4(3h)-pyrimidinone 5'-phosphate into 5-amino-6-(ribosylamino)-2,4(1h,3h)-pyrimidinedione 5'-phosphate.</text>
</comment>
<evidence type="ECO:0000256" key="13">
    <source>
        <dbReference type="ARBA" id="ARBA00022857"/>
    </source>
</evidence>
<evidence type="ECO:0000256" key="17">
    <source>
        <dbReference type="PIRSR" id="PIRSR006769-2"/>
    </source>
</evidence>
<feature type="binding site" evidence="18">
    <location>
        <position position="88"/>
    </location>
    <ligand>
        <name>Zn(2+)</name>
        <dbReference type="ChEBI" id="CHEBI:29105"/>
        <note>catalytic</note>
    </ligand>
</feature>
<keyword evidence="11" id="KW-0378">Hydrolase</keyword>
<dbReference type="NCBIfam" id="TIGR00326">
    <property type="entry name" value="eubact_ribD"/>
    <property type="match status" value="1"/>
</dbReference>
<dbReference type="SUPFAM" id="SSF53927">
    <property type="entry name" value="Cytidine deaminase-like"/>
    <property type="match status" value="1"/>
</dbReference>
<evidence type="ECO:0000256" key="3">
    <source>
        <dbReference type="ARBA" id="ARBA00004910"/>
    </source>
</evidence>
<keyword evidence="12 18" id="KW-0862">Zinc</keyword>
<feature type="binding site" evidence="17">
    <location>
        <position position="182"/>
    </location>
    <ligand>
        <name>substrate</name>
    </ligand>
</feature>
<dbReference type="GO" id="GO:0009231">
    <property type="term" value="P:riboflavin biosynthetic process"/>
    <property type="evidence" value="ECO:0007669"/>
    <property type="project" value="UniProtKB-UniPathway"/>
</dbReference>
<keyword evidence="15" id="KW-0511">Multifunctional enzyme</keyword>
<dbReference type="Pfam" id="PF00383">
    <property type="entry name" value="dCMP_cyt_deam_1"/>
    <property type="match status" value="1"/>
</dbReference>
<dbReference type="Proteomes" id="UP000244905">
    <property type="component" value="Unassembled WGS sequence"/>
</dbReference>
<dbReference type="CDD" id="cd01284">
    <property type="entry name" value="Riboflavin_deaminase-reductase"/>
    <property type="match status" value="1"/>
</dbReference>
<keyword evidence="21" id="KW-1185">Reference proteome</keyword>
<evidence type="ECO:0000256" key="4">
    <source>
        <dbReference type="ARBA" id="ARBA00005259"/>
    </source>
</evidence>
<dbReference type="Gene3D" id="3.40.430.10">
    <property type="entry name" value="Dihydrofolate Reductase, subunit A"/>
    <property type="match status" value="1"/>
</dbReference>
<protein>
    <recommendedName>
        <fullName evidence="8">Riboflavin biosynthesis protein RibD</fullName>
        <ecNumber evidence="7">1.1.1.193</ecNumber>
        <ecNumber evidence="6">3.5.4.26</ecNumber>
    </recommendedName>
</protein>
<feature type="binding site" evidence="17">
    <location>
        <position position="263"/>
    </location>
    <ligand>
        <name>substrate</name>
    </ligand>
</feature>
<keyword evidence="9" id="KW-0686">Riboflavin biosynthesis</keyword>
<evidence type="ECO:0000313" key="21">
    <source>
        <dbReference type="Proteomes" id="UP000244905"/>
    </source>
</evidence>
<keyword evidence="13 17" id="KW-0521">NADP</keyword>
<gene>
    <name evidence="20" type="primary">ribD</name>
    <name evidence="20" type="ORF">C5O23_10320</name>
</gene>
<dbReference type="GeneID" id="82526732"/>
<evidence type="ECO:0000256" key="2">
    <source>
        <dbReference type="ARBA" id="ARBA00004882"/>
    </source>
</evidence>
<reference evidence="21" key="1">
    <citation type="submission" date="2018-02" db="EMBL/GenBank/DDBJ databases">
        <authorList>
            <person name="Clavel T."/>
            <person name="Strowig T."/>
        </authorList>
    </citation>
    <scope>NUCLEOTIDE SEQUENCE [LARGE SCALE GENOMIC DNA]</scope>
    <source>
        <strain evidence="21">DSM 103720</strain>
    </source>
</reference>
<dbReference type="InterPro" id="IPR004794">
    <property type="entry name" value="Eubact_RibD"/>
</dbReference>
<evidence type="ECO:0000256" key="15">
    <source>
        <dbReference type="ARBA" id="ARBA00023268"/>
    </source>
</evidence>
<keyword evidence="14" id="KW-0560">Oxidoreductase</keyword>
<dbReference type="EMBL" id="PUEC01000024">
    <property type="protein sequence ID" value="PWB01184.1"/>
    <property type="molecule type" value="Genomic_DNA"/>
</dbReference>
<dbReference type="PANTHER" id="PTHR38011:SF7">
    <property type="entry name" value="2,5-DIAMINO-6-RIBOSYLAMINO-4(3H)-PYRIMIDINONE 5'-PHOSPHATE REDUCTASE"/>
    <property type="match status" value="1"/>
</dbReference>
<dbReference type="RefSeq" id="WP_107032866.1">
    <property type="nucleotide sequence ID" value="NZ_CAPEJN010000015.1"/>
</dbReference>
<evidence type="ECO:0000256" key="7">
    <source>
        <dbReference type="ARBA" id="ARBA00013173"/>
    </source>
</evidence>
<dbReference type="EC" id="3.5.4.26" evidence="6"/>
<evidence type="ECO:0000256" key="16">
    <source>
        <dbReference type="PIRSR" id="PIRSR006769-1"/>
    </source>
</evidence>
<evidence type="ECO:0000256" key="1">
    <source>
        <dbReference type="ARBA" id="ARBA00002151"/>
    </source>
</evidence>
<dbReference type="GO" id="GO:0008835">
    <property type="term" value="F:diaminohydroxyphosphoribosylaminopyrimidine deaminase activity"/>
    <property type="evidence" value="ECO:0007669"/>
    <property type="project" value="UniProtKB-EC"/>
</dbReference>
<dbReference type="InterPro" id="IPR016192">
    <property type="entry name" value="APOBEC/CMP_deaminase_Zn-bd"/>
</dbReference>
<feature type="domain" description="CMP/dCMP-type deaminase" evidence="19">
    <location>
        <begin position="2"/>
        <end position="127"/>
    </location>
</feature>
<feature type="active site" description="Proton donor" evidence="16">
    <location>
        <position position="54"/>
    </location>
</feature>
<accession>A0A2V1IJN2</accession>
<dbReference type="Gene3D" id="3.40.140.10">
    <property type="entry name" value="Cytidine Deaminase, domain 2"/>
    <property type="match status" value="1"/>
</dbReference>
<dbReference type="GO" id="GO:0008270">
    <property type="term" value="F:zinc ion binding"/>
    <property type="evidence" value="ECO:0007669"/>
    <property type="project" value="InterPro"/>
</dbReference>
<comment type="similarity">
    <text evidence="5">In the C-terminal section; belongs to the HTP reductase family.</text>
</comment>
<evidence type="ECO:0000256" key="14">
    <source>
        <dbReference type="ARBA" id="ARBA00023002"/>
    </source>
</evidence>
<feature type="binding site" evidence="17">
    <location>
        <position position="194"/>
    </location>
    <ligand>
        <name>NADP(+)</name>
        <dbReference type="ChEBI" id="CHEBI:58349"/>
    </ligand>
</feature>
<dbReference type="AlphaFoldDB" id="A0A2V1IJN2"/>
<dbReference type="SUPFAM" id="SSF53597">
    <property type="entry name" value="Dihydrofolate reductase-like"/>
    <property type="match status" value="1"/>
</dbReference>
<dbReference type="PROSITE" id="PS51747">
    <property type="entry name" value="CYT_DCMP_DEAMINASES_2"/>
    <property type="match status" value="1"/>
</dbReference>
<comment type="pathway">
    <text evidence="3">Cofactor biosynthesis; riboflavin biosynthesis; 5-amino-6-(D-ribitylamino)uracil from GTP: step 3/4.</text>
</comment>
<feature type="binding site" evidence="17">
    <location>
        <position position="205"/>
    </location>
    <ligand>
        <name>substrate</name>
    </ligand>
</feature>
<organism evidence="20 21">
    <name type="scientific">Duncaniella muris</name>
    <dbReference type="NCBI Taxonomy" id="2094150"/>
    <lineage>
        <taxon>Bacteria</taxon>
        <taxon>Pseudomonadati</taxon>
        <taxon>Bacteroidota</taxon>
        <taxon>Bacteroidia</taxon>
        <taxon>Bacteroidales</taxon>
        <taxon>Muribaculaceae</taxon>
        <taxon>Duncaniella</taxon>
    </lineage>
</organism>
<dbReference type="UniPathway" id="UPA00275">
    <property type="reaction ID" value="UER00401"/>
</dbReference>
<dbReference type="FunFam" id="3.40.140.10:FF:000025">
    <property type="entry name" value="Riboflavin biosynthesis protein RibD"/>
    <property type="match status" value="1"/>
</dbReference>
<evidence type="ECO:0000256" key="12">
    <source>
        <dbReference type="ARBA" id="ARBA00022833"/>
    </source>
</evidence>
<evidence type="ECO:0000313" key="20">
    <source>
        <dbReference type="EMBL" id="PWB01184.1"/>
    </source>
</evidence>
<feature type="binding site" evidence="17">
    <location>
        <position position="158"/>
    </location>
    <ligand>
        <name>NADP(+)</name>
        <dbReference type="ChEBI" id="CHEBI:58349"/>
    </ligand>
</feature>
<feature type="binding site" evidence="17">
    <location>
        <begin position="265"/>
        <end position="271"/>
    </location>
    <ligand>
        <name>NADP(+)</name>
        <dbReference type="ChEBI" id="CHEBI:58349"/>
    </ligand>
</feature>
<feature type="binding site" evidence="18">
    <location>
        <position position="79"/>
    </location>
    <ligand>
        <name>Zn(2+)</name>
        <dbReference type="ChEBI" id="CHEBI:29105"/>
        <note>catalytic</note>
    </ligand>
</feature>
<evidence type="ECO:0000256" key="8">
    <source>
        <dbReference type="ARBA" id="ARBA00019930"/>
    </source>
</evidence>
<comment type="cofactor">
    <cofactor evidence="18">
        <name>Zn(2+)</name>
        <dbReference type="ChEBI" id="CHEBI:29105"/>
    </cofactor>
    <text evidence="18">Binds 1 zinc ion.</text>
</comment>
<dbReference type="PANTHER" id="PTHR38011">
    <property type="entry name" value="DIHYDROFOLATE REDUCTASE FAMILY PROTEIN (AFU_ORTHOLOGUE AFUA_8G06820)"/>
    <property type="match status" value="1"/>
</dbReference>
<dbReference type="PIRSF" id="PIRSF006769">
    <property type="entry name" value="RibD"/>
    <property type="match status" value="1"/>
</dbReference>
<comment type="caution">
    <text evidence="20">The sequence shown here is derived from an EMBL/GenBank/DDBJ whole genome shotgun (WGS) entry which is preliminary data.</text>
</comment>
<proteinExistence type="inferred from homology"/>
<sequence length="321" mass="35318">MEINEKYMRRALDLARHGLLDASPNPMVGAVIVGNDGRIIGEGWHRRCGEGHAEVNAVASVRDRESLLDSTMYVTLEPCSHYGKTPPCADMIIERGIPRVVVGTADPFAKVSGRGIARMKAAGIEVVTGVLEDECRALNLRFMTAHEKQRPFITLKWAQSRDGFIDGKISTPLTSMLVHKLRATHDAILVGSGTVLADNPSLSTRLYAGKSPVKVVLDRRRRVGPEAGIFKGDIPVIMMSDYGLLGDAMSELYRKGITSVLVEGGAQVLESFMKEDLWDEIRVEISPECINGRVKAPDLIRLPFVIDSETVDGHRIITYRN</sequence>
<evidence type="ECO:0000256" key="6">
    <source>
        <dbReference type="ARBA" id="ARBA00012766"/>
    </source>
</evidence>
<feature type="binding site" evidence="18">
    <location>
        <position position="52"/>
    </location>
    <ligand>
        <name>Zn(2+)</name>
        <dbReference type="ChEBI" id="CHEBI:29105"/>
        <note>catalytic</note>
    </ligand>
</feature>
<dbReference type="InterPro" id="IPR050765">
    <property type="entry name" value="Riboflavin_Biosynth_HTPR"/>
</dbReference>
<dbReference type="InterPro" id="IPR024072">
    <property type="entry name" value="DHFR-like_dom_sf"/>
</dbReference>
<feature type="binding site" evidence="17">
    <location>
        <position position="202"/>
    </location>
    <ligand>
        <name>substrate</name>
    </ligand>
</feature>
<dbReference type="Pfam" id="PF01872">
    <property type="entry name" value="RibD_C"/>
    <property type="match status" value="1"/>
</dbReference>
<name>A0A2V1IJN2_9BACT</name>
<evidence type="ECO:0000256" key="5">
    <source>
        <dbReference type="ARBA" id="ARBA00007417"/>
    </source>
</evidence>
<dbReference type="EC" id="1.1.1.193" evidence="7"/>
<dbReference type="InterPro" id="IPR016193">
    <property type="entry name" value="Cytidine_deaminase-like"/>
</dbReference>
<evidence type="ECO:0000256" key="18">
    <source>
        <dbReference type="PIRSR" id="PIRSR006769-3"/>
    </source>
</evidence>
<comment type="similarity">
    <text evidence="4">In the N-terminal section; belongs to the cytidine and deoxycytidylate deaminase family.</text>
</comment>
<keyword evidence="10 18" id="KW-0479">Metal-binding</keyword>
<comment type="pathway">
    <text evidence="2">Cofactor biosynthesis; riboflavin biosynthesis; 5-amino-6-(D-ribitylamino)uracil from GTP: step 2/4.</text>
</comment>
<evidence type="ECO:0000256" key="11">
    <source>
        <dbReference type="ARBA" id="ARBA00022801"/>
    </source>
</evidence>
<feature type="binding site" evidence="17">
    <location>
        <position position="198"/>
    </location>
    <ligand>
        <name>NADP(+)</name>
        <dbReference type="ChEBI" id="CHEBI:58349"/>
    </ligand>
</feature>